<dbReference type="GO" id="GO:0000160">
    <property type="term" value="P:phosphorelay signal transduction system"/>
    <property type="evidence" value="ECO:0007669"/>
    <property type="project" value="InterPro"/>
</dbReference>
<dbReference type="InterPro" id="IPR002078">
    <property type="entry name" value="Sigma_54_int"/>
</dbReference>
<dbReference type="InterPro" id="IPR011006">
    <property type="entry name" value="CheY-like_superfamily"/>
</dbReference>
<dbReference type="PROSITE" id="PS00688">
    <property type="entry name" value="SIGMA54_INTERACT_3"/>
    <property type="match status" value="1"/>
</dbReference>
<keyword evidence="4" id="KW-0238">DNA-binding</keyword>
<evidence type="ECO:0000259" key="9">
    <source>
        <dbReference type="PROSITE" id="PS50110"/>
    </source>
</evidence>
<dbReference type="GO" id="GO:0006355">
    <property type="term" value="P:regulation of DNA-templated transcription"/>
    <property type="evidence" value="ECO:0007669"/>
    <property type="project" value="InterPro"/>
</dbReference>
<dbReference type="InterPro" id="IPR003593">
    <property type="entry name" value="AAA+_ATPase"/>
</dbReference>
<evidence type="ECO:0000256" key="4">
    <source>
        <dbReference type="ARBA" id="ARBA00023125"/>
    </source>
</evidence>
<evidence type="ECO:0000259" key="8">
    <source>
        <dbReference type="PROSITE" id="PS50045"/>
    </source>
</evidence>
<dbReference type="Gene3D" id="3.40.50.300">
    <property type="entry name" value="P-loop containing nucleotide triphosphate hydrolases"/>
    <property type="match status" value="1"/>
</dbReference>
<name>A0A6J4M5G0_9BACT</name>
<dbReference type="Gene3D" id="1.10.8.60">
    <property type="match status" value="1"/>
</dbReference>
<dbReference type="Gene3D" id="1.10.10.60">
    <property type="entry name" value="Homeodomain-like"/>
    <property type="match status" value="1"/>
</dbReference>
<dbReference type="InterPro" id="IPR025943">
    <property type="entry name" value="Sigma_54_int_dom_ATP-bd_2"/>
</dbReference>
<keyword evidence="3" id="KW-0805">Transcription regulation</keyword>
<keyword evidence="5" id="KW-0804">Transcription</keyword>
<dbReference type="InterPro" id="IPR001789">
    <property type="entry name" value="Sig_transdc_resp-reg_receiver"/>
</dbReference>
<evidence type="ECO:0000256" key="1">
    <source>
        <dbReference type="ARBA" id="ARBA00022741"/>
    </source>
</evidence>
<dbReference type="PROSITE" id="PS00676">
    <property type="entry name" value="SIGMA54_INTERACT_2"/>
    <property type="match status" value="1"/>
</dbReference>
<feature type="region of interest" description="Disordered" evidence="7">
    <location>
        <begin position="389"/>
        <end position="421"/>
    </location>
</feature>
<dbReference type="SUPFAM" id="SSF52172">
    <property type="entry name" value="CheY-like"/>
    <property type="match status" value="1"/>
</dbReference>
<feature type="modified residue" description="4-aspartylphosphate" evidence="6">
    <location>
        <position position="59"/>
    </location>
</feature>
<dbReference type="AlphaFoldDB" id="A0A6J4M5G0"/>
<accession>A0A6J4M5G0</accession>
<dbReference type="SMART" id="SM00448">
    <property type="entry name" value="REC"/>
    <property type="match status" value="1"/>
</dbReference>
<dbReference type="FunFam" id="3.40.50.300:FF:000006">
    <property type="entry name" value="DNA-binding transcriptional regulator NtrC"/>
    <property type="match status" value="1"/>
</dbReference>
<dbReference type="GO" id="GO:0043565">
    <property type="term" value="F:sequence-specific DNA binding"/>
    <property type="evidence" value="ECO:0007669"/>
    <property type="project" value="InterPro"/>
</dbReference>
<dbReference type="PROSITE" id="PS50045">
    <property type="entry name" value="SIGMA54_INTERACT_4"/>
    <property type="match status" value="1"/>
</dbReference>
<dbReference type="SUPFAM" id="SSF52540">
    <property type="entry name" value="P-loop containing nucleoside triphosphate hydrolases"/>
    <property type="match status" value="1"/>
</dbReference>
<dbReference type="PANTHER" id="PTHR32071:SF113">
    <property type="entry name" value="ALGINATE BIOSYNTHESIS TRANSCRIPTIONAL REGULATORY PROTEIN ALGB"/>
    <property type="match status" value="1"/>
</dbReference>
<dbReference type="Pfam" id="PF25601">
    <property type="entry name" value="AAA_lid_14"/>
    <property type="match status" value="1"/>
</dbReference>
<dbReference type="InterPro" id="IPR009057">
    <property type="entry name" value="Homeodomain-like_sf"/>
</dbReference>
<dbReference type="InterPro" id="IPR058031">
    <property type="entry name" value="AAA_lid_NorR"/>
</dbReference>
<keyword evidence="1" id="KW-0547">Nucleotide-binding</keyword>
<dbReference type="EMBL" id="CADCTV010000631">
    <property type="protein sequence ID" value="CAA9349051.1"/>
    <property type="molecule type" value="Genomic_DNA"/>
</dbReference>
<dbReference type="InterPro" id="IPR027417">
    <property type="entry name" value="P-loop_NTPase"/>
</dbReference>
<reference evidence="10" key="1">
    <citation type="submission" date="2020-02" db="EMBL/GenBank/DDBJ databases">
        <authorList>
            <person name="Meier V. D."/>
        </authorList>
    </citation>
    <scope>NUCLEOTIDE SEQUENCE</scope>
    <source>
        <strain evidence="10">AVDCRST_MAG89</strain>
    </source>
</reference>
<feature type="compositionally biased region" description="Basic and acidic residues" evidence="7">
    <location>
        <begin position="399"/>
        <end position="413"/>
    </location>
</feature>
<feature type="domain" description="Response regulatory" evidence="9">
    <location>
        <begin position="10"/>
        <end position="124"/>
    </location>
</feature>
<dbReference type="PROSITE" id="PS50110">
    <property type="entry name" value="RESPONSE_REGULATORY"/>
    <property type="match status" value="1"/>
</dbReference>
<dbReference type="GO" id="GO:0005524">
    <property type="term" value="F:ATP binding"/>
    <property type="evidence" value="ECO:0007669"/>
    <property type="project" value="UniProtKB-KW"/>
</dbReference>
<dbReference type="PANTHER" id="PTHR32071">
    <property type="entry name" value="TRANSCRIPTIONAL REGULATORY PROTEIN"/>
    <property type="match status" value="1"/>
</dbReference>
<dbReference type="Pfam" id="PF02954">
    <property type="entry name" value="HTH_8"/>
    <property type="match status" value="1"/>
</dbReference>
<dbReference type="SUPFAM" id="SSF46689">
    <property type="entry name" value="Homeodomain-like"/>
    <property type="match status" value="1"/>
</dbReference>
<evidence type="ECO:0000256" key="5">
    <source>
        <dbReference type="ARBA" id="ARBA00023163"/>
    </source>
</evidence>
<evidence type="ECO:0000256" key="2">
    <source>
        <dbReference type="ARBA" id="ARBA00022840"/>
    </source>
</evidence>
<protein>
    <submittedName>
        <fullName evidence="10">Response regulator of zinc sigma-54-dependent two-component system</fullName>
    </submittedName>
</protein>
<gene>
    <name evidence="10" type="ORF">AVDCRST_MAG89-3026</name>
</gene>
<evidence type="ECO:0000256" key="3">
    <source>
        <dbReference type="ARBA" id="ARBA00023015"/>
    </source>
</evidence>
<keyword evidence="6" id="KW-0597">Phosphoprotein</keyword>
<keyword evidence="2" id="KW-0067">ATP-binding</keyword>
<evidence type="ECO:0000313" key="10">
    <source>
        <dbReference type="EMBL" id="CAA9349051.1"/>
    </source>
</evidence>
<dbReference type="CDD" id="cd00156">
    <property type="entry name" value="REC"/>
    <property type="match status" value="1"/>
</dbReference>
<dbReference type="Pfam" id="PF00158">
    <property type="entry name" value="Sigma54_activat"/>
    <property type="match status" value="1"/>
</dbReference>
<organism evidence="10">
    <name type="scientific">uncultured Gemmatimonadota bacterium</name>
    <dbReference type="NCBI Taxonomy" id="203437"/>
    <lineage>
        <taxon>Bacteria</taxon>
        <taxon>Pseudomonadati</taxon>
        <taxon>Gemmatimonadota</taxon>
        <taxon>environmental samples</taxon>
    </lineage>
</organism>
<sequence length="461" mass="50176">MTVATTETPRILIIDDDRAFRVGTGALLSDEGYAVQAVASGDEGVDLLRHEQFDMVLLDLRMEGRTGLSVLEELRGSGNDVPVVMLTGFATVDSAVAALKLGADDYLTKPCDNAQLRSKIKSILARREPVLGDGAARIVSTGTRMKEVLRAISRVASTESTVLLRGATGTGKEVIARAIHEESPRRHRPYQAVNCSALAEGILESELFGHARGAFTGAVNERKGLFEEAHGGTVFLDEIGDVSPAMQAKLLRVLQEREVVRVGTARSVAVDVRVIAATHRDLEAMVEEGSFRKDLYFRLKVFQIRVPELKDRPEDIPALVGAALARWNERVEAPRRVQGVSDDAMALLAAYDWPGNVRELMAAIEYACIVCEGGRVMPHNLPEEVREGASTFPGANGGDGRKPEYARHAEPVRRYQAPDADSEREAILQALEQADGNRTKAAAALGMGRTTLWQKLKEYGL</sequence>
<dbReference type="SMART" id="SM00382">
    <property type="entry name" value="AAA"/>
    <property type="match status" value="1"/>
</dbReference>
<dbReference type="InterPro" id="IPR025944">
    <property type="entry name" value="Sigma_54_int_dom_CS"/>
</dbReference>
<proteinExistence type="predicted"/>
<feature type="domain" description="Sigma-54 factor interaction" evidence="8">
    <location>
        <begin position="138"/>
        <end position="369"/>
    </location>
</feature>
<dbReference type="InterPro" id="IPR002197">
    <property type="entry name" value="HTH_Fis"/>
</dbReference>
<evidence type="ECO:0000256" key="6">
    <source>
        <dbReference type="PROSITE-ProRule" id="PRU00169"/>
    </source>
</evidence>
<evidence type="ECO:0000256" key="7">
    <source>
        <dbReference type="SAM" id="MobiDB-lite"/>
    </source>
</evidence>
<dbReference type="CDD" id="cd00009">
    <property type="entry name" value="AAA"/>
    <property type="match status" value="1"/>
</dbReference>
<dbReference type="Gene3D" id="3.40.50.2300">
    <property type="match status" value="1"/>
</dbReference>
<dbReference type="Pfam" id="PF00072">
    <property type="entry name" value="Response_reg"/>
    <property type="match status" value="1"/>
</dbReference>
<dbReference type="PRINTS" id="PR01590">
    <property type="entry name" value="HTHFIS"/>
</dbReference>